<name>A0A379BSY4_PEDPE</name>
<sequence>MNEYKDLQDRQAHIRNFSIVAHIDHGKSTLADRILELTETVAKRDMQNQLLDTMDLERERGITIKLNAVELHYTANDGEKYIFHLIDTPGHVDFSYEVSRSLAACEGAVLVVDAAQGVEAQTLANVYLAIDDDLEIVPVINKIDLPAADPERVKNEIENVVGLDASDAVMASAKQGIGIPELLEQIVEKIPAPDGDLDAPLQALIFDSKYDDYRGVVLSVRLFEGMVKPGDKIKLMNSGSVYEVNEVGVNSPDPLKRDFLMAGDVGYLTASIKDIKDTRVGDTVTLVKNPAAQPLEGYREMSPMVYSGLYPTDNAKYNDLREALEKLQLNDAALEFEPESSQALGFGFRCGFLGLLHMDVVQERLEREFNLDLITTAPSVTYRVEMTDGSEKIVENPSEMPDASSIKNIKEPYVNASIMVPNEYVGAVMELSQFRRGIFDTMDYIDENRVNVKYALPLSEIIFDFFDKLKSSTRGYASLDYELGEYKVSDLVKIDILLNGERVDALSFISHRDFAQQRGNEITASLKEIIPRRNFEIPVQAAIGNKIIARTNIRAYRKDVTSKIHTGDPDRRAKLLDKQKRGKKRMKSVGKVEVPQEAFMTVLKTDTEGKGGK</sequence>
<dbReference type="EC" id="3.6.5.n1" evidence="11 12"/>
<dbReference type="GO" id="GO:0045727">
    <property type="term" value="P:positive regulation of translation"/>
    <property type="evidence" value="ECO:0007669"/>
    <property type="project" value="UniProtKB-UniRule"/>
</dbReference>
<feature type="binding site" evidence="12">
    <location>
        <begin position="24"/>
        <end position="29"/>
    </location>
    <ligand>
        <name>GTP</name>
        <dbReference type="ChEBI" id="CHEBI:37565"/>
    </ligand>
</feature>
<evidence type="ECO:0000256" key="12">
    <source>
        <dbReference type="HAMAP-Rule" id="MF_00071"/>
    </source>
</evidence>
<comment type="subcellular location">
    <subcellularLocation>
        <location evidence="12">Cell membrane</location>
        <topology evidence="12">Peripheral membrane protein</topology>
        <orientation evidence="12">Cytoplasmic side</orientation>
    </subcellularLocation>
</comment>
<reference evidence="15" key="1">
    <citation type="submission" date="2020-11" db="EMBL/GenBank/DDBJ databases">
        <title>Antibiotic susceptibility profiles of Pediococcus pentosaceus from various origins and their implications for the safety assessment of strains with food-technology applications.</title>
        <authorList>
            <person name="Shani N."/>
            <person name="Oberhaensli S."/>
            <person name="Arias E."/>
        </authorList>
    </citation>
    <scope>NUCLEOTIDE SEQUENCE</scope>
    <source>
        <strain evidence="15">FAM 19164</strain>
        <strain evidence="14">FAM 24207</strain>
    </source>
</reference>
<evidence type="ECO:0000256" key="3">
    <source>
        <dbReference type="ARBA" id="ARBA00022741"/>
    </source>
</evidence>
<comment type="similarity">
    <text evidence="10">Belongs to the GTP-binding elongation factor family. LepA subfamily.</text>
</comment>
<accession>A0A379BSY4</accession>
<dbReference type="SMART" id="SM00838">
    <property type="entry name" value="EFG_C"/>
    <property type="match status" value="1"/>
</dbReference>
<dbReference type="Gene3D" id="3.30.70.2570">
    <property type="entry name" value="Elongation factor 4, C-terminal domain"/>
    <property type="match status" value="1"/>
</dbReference>
<dbReference type="FunFam" id="3.30.70.870:FF:000004">
    <property type="entry name" value="Translation factor GUF1, mitochondrial"/>
    <property type="match status" value="1"/>
</dbReference>
<dbReference type="SUPFAM" id="SSF52540">
    <property type="entry name" value="P-loop containing nucleoside triphosphate hydrolases"/>
    <property type="match status" value="1"/>
</dbReference>
<evidence type="ECO:0000256" key="7">
    <source>
        <dbReference type="ARBA" id="ARBA00023136"/>
    </source>
</evidence>
<dbReference type="HAMAP" id="MF_00071">
    <property type="entry name" value="LepA"/>
    <property type="match status" value="1"/>
</dbReference>
<evidence type="ECO:0000256" key="9">
    <source>
        <dbReference type="ARBA" id="ARBA00057626"/>
    </source>
</evidence>
<dbReference type="InterPro" id="IPR027417">
    <property type="entry name" value="P-loop_NTPase"/>
</dbReference>
<comment type="similarity">
    <text evidence="1 12">Belongs to the TRAFAC class translation factor GTPase superfamily. Classic translation factor GTPase family. LepA subfamily.</text>
</comment>
<evidence type="ECO:0000256" key="2">
    <source>
        <dbReference type="ARBA" id="ARBA00022475"/>
    </source>
</evidence>
<keyword evidence="7 12" id="KW-0472">Membrane</keyword>
<evidence type="ECO:0000313" key="15">
    <source>
        <dbReference type="EMBL" id="MBF7126523.1"/>
    </source>
</evidence>
<evidence type="ECO:0000259" key="13">
    <source>
        <dbReference type="PROSITE" id="PS51722"/>
    </source>
</evidence>
<dbReference type="Gene3D" id="3.30.70.240">
    <property type="match status" value="1"/>
</dbReference>
<dbReference type="GO" id="GO:0005525">
    <property type="term" value="F:GTP binding"/>
    <property type="evidence" value="ECO:0007669"/>
    <property type="project" value="UniProtKB-UniRule"/>
</dbReference>
<dbReference type="Proteomes" id="UP001214131">
    <property type="component" value="Chromosome"/>
</dbReference>
<dbReference type="InterPro" id="IPR000640">
    <property type="entry name" value="EFG_V-like"/>
</dbReference>
<dbReference type="InterPro" id="IPR000795">
    <property type="entry name" value="T_Tr_GTP-bd_dom"/>
</dbReference>
<dbReference type="InterPro" id="IPR031157">
    <property type="entry name" value="G_TR_CS"/>
</dbReference>
<dbReference type="NCBIfam" id="TIGR00231">
    <property type="entry name" value="small_GTP"/>
    <property type="match status" value="1"/>
</dbReference>
<dbReference type="CDD" id="cd03699">
    <property type="entry name" value="EF4_II"/>
    <property type="match status" value="1"/>
</dbReference>
<dbReference type="Pfam" id="PF00009">
    <property type="entry name" value="GTP_EFTU"/>
    <property type="match status" value="1"/>
</dbReference>
<evidence type="ECO:0000256" key="4">
    <source>
        <dbReference type="ARBA" id="ARBA00022801"/>
    </source>
</evidence>
<comment type="catalytic activity">
    <reaction evidence="8 12">
        <text>GTP + H2O = GDP + phosphate + H(+)</text>
        <dbReference type="Rhea" id="RHEA:19669"/>
        <dbReference type="ChEBI" id="CHEBI:15377"/>
        <dbReference type="ChEBI" id="CHEBI:15378"/>
        <dbReference type="ChEBI" id="CHEBI:37565"/>
        <dbReference type="ChEBI" id="CHEBI:43474"/>
        <dbReference type="ChEBI" id="CHEBI:58189"/>
        <dbReference type="EC" id="3.6.5.n1"/>
    </reaction>
</comment>
<dbReference type="Pfam" id="PF06421">
    <property type="entry name" value="LepA_C"/>
    <property type="match status" value="1"/>
</dbReference>
<dbReference type="EMBL" id="JADOFP010000002">
    <property type="protein sequence ID" value="MBF7114572.1"/>
    <property type="molecule type" value="Genomic_DNA"/>
</dbReference>
<keyword evidence="15" id="KW-0251">Elongation factor</keyword>
<protein>
    <recommendedName>
        <fullName evidence="11 12">Elongation factor 4</fullName>
        <shortName evidence="12">EF-4</shortName>
        <ecNumber evidence="11 12">3.6.5.n1</ecNumber>
    </recommendedName>
    <alternativeName>
        <fullName evidence="12">Ribosomal back-translocase LepA</fullName>
    </alternativeName>
</protein>
<dbReference type="EMBL" id="CP118739">
    <property type="protein sequence ID" value="WEA57393.1"/>
    <property type="molecule type" value="Genomic_DNA"/>
</dbReference>
<dbReference type="CDD" id="cd03709">
    <property type="entry name" value="lepA_C"/>
    <property type="match status" value="1"/>
</dbReference>
<dbReference type="CDD" id="cd01890">
    <property type="entry name" value="LepA"/>
    <property type="match status" value="1"/>
</dbReference>
<dbReference type="SUPFAM" id="SSF54980">
    <property type="entry name" value="EF-G C-terminal domain-like"/>
    <property type="match status" value="2"/>
</dbReference>
<organism evidence="15 17">
    <name type="scientific">Pediococcus pentosaceus</name>
    <dbReference type="NCBI Taxonomy" id="1255"/>
    <lineage>
        <taxon>Bacteria</taxon>
        <taxon>Bacillati</taxon>
        <taxon>Bacillota</taxon>
        <taxon>Bacilli</taxon>
        <taxon>Lactobacillales</taxon>
        <taxon>Lactobacillaceae</taxon>
        <taxon>Pediococcus</taxon>
    </lineage>
</organism>
<dbReference type="InterPro" id="IPR035647">
    <property type="entry name" value="EFG_III/V"/>
</dbReference>
<comment type="function">
    <text evidence="9 12">Required for accurate and efficient protein synthesis under certain stress conditions. May act as a fidelity factor of the translation reaction, by catalyzing a one-codon backward translocation of tRNAs on improperly translocated ribosomes. Back-translocation proceeds from a post-translocation (POST) complex to a pre-translocation (PRE) complex, thus giving elongation factor G a second chance to translocate the tRNAs correctly. Binds to ribosomes in a GTP-dependent manner.</text>
</comment>
<reference evidence="16 18" key="2">
    <citation type="submission" date="2023-02" db="EMBL/GenBank/DDBJ databases">
        <title>Comparative genomics and fermentation flavor characterization of five lactic acid bacteria reveal flavor biosynthesis metabolic pathways in fermented muskmelon puree.</title>
        <authorList>
            <person name="Yuan L."/>
            <person name="Li M."/>
            <person name="Xu X."/>
            <person name="Lao F."/>
            <person name="Wu J."/>
        </authorList>
    </citation>
    <scope>NUCLEOTIDE SEQUENCE [LARGE SCALE GENOMIC DNA]</scope>
    <source>
        <strain evidence="16 18">Ca-4</strain>
    </source>
</reference>
<dbReference type="InterPro" id="IPR013842">
    <property type="entry name" value="LepA_CTD"/>
</dbReference>
<dbReference type="Gene3D" id="3.40.50.300">
    <property type="entry name" value="P-loop containing nucleotide triphosphate hydrolases"/>
    <property type="match status" value="1"/>
</dbReference>
<evidence type="ECO:0000313" key="16">
    <source>
        <dbReference type="EMBL" id="WEA57393.1"/>
    </source>
</evidence>
<dbReference type="GO" id="GO:0003746">
    <property type="term" value="F:translation elongation factor activity"/>
    <property type="evidence" value="ECO:0007669"/>
    <property type="project" value="UniProtKB-UniRule"/>
</dbReference>
<dbReference type="FunFam" id="2.40.30.10:FF:000015">
    <property type="entry name" value="Translation factor GUF1, mitochondrial"/>
    <property type="match status" value="1"/>
</dbReference>
<dbReference type="GO" id="GO:0043022">
    <property type="term" value="F:ribosome binding"/>
    <property type="evidence" value="ECO:0007669"/>
    <property type="project" value="UniProtKB-UniRule"/>
</dbReference>
<evidence type="ECO:0000256" key="5">
    <source>
        <dbReference type="ARBA" id="ARBA00022917"/>
    </source>
</evidence>
<dbReference type="Proteomes" id="UP001194632">
    <property type="component" value="Unassembled WGS sequence"/>
</dbReference>
<dbReference type="FunFam" id="3.30.70.240:FF:000007">
    <property type="entry name" value="Translation factor GUF1, mitochondrial"/>
    <property type="match status" value="1"/>
</dbReference>
<dbReference type="GeneID" id="33062028"/>
<evidence type="ECO:0000256" key="8">
    <source>
        <dbReference type="ARBA" id="ARBA00050293"/>
    </source>
</evidence>
<dbReference type="FunFam" id="3.30.70.2570:FF:000001">
    <property type="entry name" value="Translation factor GUF1, mitochondrial"/>
    <property type="match status" value="1"/>
</dbReference>
<accession>A0A8G1E7D2</accession>
<dbReference type="GO" id="GO:0005886">
    <property type="term" value="C:plasma membrane"/>
    <property type="evidence" value="ECO:0007669"/>
    <property type="project" value="UniProtKB-SubCell"/>
</dbReference>
<dbReference type="PANTHER" id="PTHR43512:SF4">
    <property type="entry name" value="TRANSLATION FACTOR GUF1 HOMOLOG, CHLOROPLASTIC"/>
    <property type="match status" value="1"/>
</dbReference>
<keyword evidence="5 12" id="KW-0648">Protein biosynthesis</keyword>
<evidence type="ECO:0000313" key="18">
    <source>
        <dbReference type="Proteomes" id="UP001214131"/>
    </source>
</evidence>
<proteinExistence type="inferred from homology"/>
<dbReference type="OMA" id="QVKCDEN"/>
<evidence type="ECO:0000256" key="11">
    <source>
        <dbReference type="ARBA" id="ARBA00066744"/>
    </source>
</evidence>
<dbReference type="FunFam" id="3.40.50.300:FF:000078">
    <property type="entry name" value="Elongation factor 4"/>
    <property type="match status" value="1"/>
</dbReference>
<evidence type="ECO:0000256" key="1">
    <source>
        <dbReference type="ARBA" id="ARBA00005454"/>
    </source>
</evidence>
<keyword evidence="6 12" id="KW-0342">GTP-binding</keyword>
<evidence type="ECO:0000256" key="10">
    <source>
        <dbReference type="ARBA" id="ARBA00061052"/>
    </source>
</evidence>
<dbReference type="PROSITE" id="PS51722">
    <property type="entry name" value="G_TR_2"/>
    <property type="match status" value="1"/>
</dbReference>
<keyword evidence="2 12" id="KW-1003">Cell membrane</keyword>
<dbReference type="AlphaFoldDB" id="A0A379BSY4"/>
<evidence type="ECO:0000256" key="6">
    <source>
        <dbReference type="ARBA" id="ARBA00023134"/>
    </source>
</evidence>
<dbReference type="InterPro" id="IPR005225">
    <property type="entry name" value="Small_GTP-bd"/>
</dbReference>
<dbReference type="PRINTS" id="PR00315">
    <property type="entry name" value="ELONGATNFCT"/>
</dbReference>
<evidence type="ECO:0000313" key="17">
    <source>
        <dbReference type="Proteomes" id="UP000743107"/>
    </source>
</evidence>
<dbReference type="Proteomes" id="UP000743107">
    <property type="component" value="Unassembled WGS sequence"/>
</dbReference>
<dbReference type="GO" id="GO:0003924">
    <property type="term" value="F:GTPase activity"/>
    <property type="evidence" value="ECO:0007669"/>
    <property type="project" value="UniProtKB-UniRule"/>
</dbReference>
<dbReference type="EMBL" id="JADOFV010000001">
    <property type="protein sequence ID" value="MBF7126523.1"/>
    <property type="molecule type" value="Genomic_DNA"/>
</dbReference>
<dbReference type="PANTHER" id="PTHR43512">
    <property type="entry name" value="TRANSLATION FACTOR GUF1-RELATED"/>
    <property type="match status" value="1"/>
</dbReference>
<dbReference type="InterPro" id="IPR004161">
    <property type="entry name" value="EFTu-like_2"/>
</dbReference>
<evidence type="ECO:0000313" key="14">
    <source>
        <dbReference type="EMBL" id="MBF7114572.1"/>
    </source>
</evidence>
<dbReference type="Pfam" id="PF03144">
    <property type="entry name" value="GTP_EFTU_D2"/>
    <property type="match status" value="1"/>
</dbReference>
<dbReference type="Gene3D" id="3.30.70.870">
    <property type="entry name" value="Elongation Factor G (Translational Gtpase), domain 3"/>
    <property type="match status" value="1"/>
</dbReference>
<keyword evidence="4 12" id="KW-0378">Hydrolase</keyword>
<dbReference type="PROSITE" id="PS00301">
    <property type="entry name" value="G_TR_1"/>
    <property type="match status" value="1"/>
</dbReference>
<dbReference type="Gene3D" id="2.40.30.10">
    <property type="entry name" value="Translation factors"/>
    <property type="match status" value="1"/>
</dbReference>
<feature type="binding site" evidence="12">
    <location>
        <begin position="141"/>
        <end position="144"/>
    </location>
    <ligand>
        <name>GTP</name>
        <dbReference type="ChEBI" id="CHEBI:37565"/>
    </ligand>
</feature>
<dbReference type="InterPro" id="IPR038363">
    <property type="entry name" value="LepA_C_sf"/>
</dbReference>
<keyword evidence="3 12" id="KW-0547">Nucleotide-binding</keyword>
<dbReference type="RefSeq" id="WP_002833634.1">
    <property type="nucleotide sequence ID" value="NZ_BEWQ01000003.1"/>
</dbReference>
<dbReference type="NCBIfam" id="TIGR01393">
    <property type="entry name" value="lepA"/>
    <property type="match status" value="1"/>
</dbReference>
<gene>
    <name evidence="12 15" type="primary">lepA</name>
    <name evidence="14" type="ORF">ITQ90_03515</name>
    <name evidence="15" type="ORF">ITQ97_01555</name>
    <name evidence="16" type="ORF">PWB86_00465</name>
</gene>
<dbReference type="InterPro" id="IPR035654">
    <property type="entry name" value="LepA_IV"/>
</dbReference>
<dbReference type="InterPro" id="IPR006297">
    <property type="entry name" value="EF-4"/>
</dbReference>
<dbReference type="Pfam" id="PF00679">
    <property type="entry name" value="EFG_C"/>
    <property type="match status" value="1"/>
</dbReference>
<dbReference type="CDD" id="cd16260">
    <property type="entry name" value="EF4_III"/>
    <property type="match status" value="1"/>
</dbReference>
<feature type="domain" description="Tr-type G" evidence="13">
    <location>
        <begin position="12"/>
        <end position="194"/>
    </location>
</feature>